<dbReference type="Gene3D" id="1.10.260.40">
    <property type="entry name" value="lambda repressor-like DNA-binding domains"/>
    <property type="match status" value="1"/>
</dbReference>
<gene>
    <name evidence="2" type="ORF">METZ01_LOCUS384423</name>
</gene>
<organism evidence="2">
    <name type="scientific">marine metagenome</name>
    <dbReference type="NCBI Taxonomy" id="408172"/>
    <lineage>
        <taxon>unclassified sequences</taxon>
        <taxon>metagenomes</taxon>
        <taxon>ecological metagenomes</taxon>
    </lineage>
</organism>
<sequence length="152" mass="18091">MAFNEQISKVMPHENFSINLRIVCDEQISVAHVCRKMEINRQQFNKYLSGQIYPSKHNLNRICQYFQLSEEEFNLKSSEFRQIAPKSHQLESNPGKIELNNIIDSISSHSKDLSRYEGYYYSYFHSPEFPGYINRSLIHIYQYENKFYSTSI</sequence>
<dbReference type="Pfam" id="PF13443">
    <property type="entry name" value="HTH_26"/>
    <property type="match status" value="1"/>
</dbReference>
<feature type="non-terminal residue" evidence="2">
    <location>
        <position position="152"/>
    </location>
</feature>
<dbReference type="SUPFAM" id="SSF47413">
    <property type="entry name" value="lambda repressor-like DNA-binding domains"/>
    <property type="match status" value="1"/>
</dbReference>
<dbReference type="GO" id="GO:0003677">
    <property type="term" value="F:DNA binding"/>
    <property type="evidence" value="ECO:0007669"/>
    <property type="project" value="InterPro"/>
</dbReference>
<feature type="domain" description="HTH cro/C1-type" evidence="1">
    <location>
        <begin position="35"/>
        <end position="73"/>
    </location>
</feature>
<protein>
    <recommendedName>
        <fullName evidence="1">HTH cro/C1-type domain-containing protein</fullName>
    </recommendedName>
</protein>
<dbReference type="InterPro" id="IPR001387">
    <property type="entry name" value="Cro/C1-type_HTH"/>
</dbReference>
<proteinExistence type="predicted"/>
<dbReference type="AlphaFoldDB" id="A0A382UBC6"/>
<dbReference type="InterPro" id="IPR010982">
    <property type="entry name" value="Lambda_DNA-bd_dom_sf"/>
</dbReference>
<evidence type="ECO:0000259" key="1">
    <source>
        <dbReference type="PROSITE" id="PS50943"/>
    </source>
</evidence>
<accession>A0A382UBC6</accession>
<reference evidence="2" key="1">
    <citation type="submission" date="2018-05" db="EMBL/GenBank/DDBJ databases">
        <authorList>
            <person name="Lanie J.A."/>
            <person name="Ng W.-L."/>
            <person name="Kazmierczak K.M."/>
            <person name="Andrzejewski T.M."/>
            <person name="Davidsen T.M."/>
            <person name="Wayne K.J."/>
            <person name="Tettelin H."/>
            <person name="Glass J.I."/>
            <person name="Rusch D."/>
            <person name="Podicherti R."/>
            <person name="Tsui H.-C.T."/>
            <person name="Winkler M.E."/>
        </authorList>
    </citation>
    <scope>NUCLEOTIDE SEQUENCE</scope>
</reference>
<name>A0A382UBC6_9ZZZZ</name>
<evidence type="ECO:0000313" key="2">
    <source>
        <dbReference type="EMBL" id="SVD31569.1"/>
    </source>
</evidence>
<dbReference type="EMBL" id="UINC01142937">
    <property type="protein sequence ID" value="SVD31569.1"/>
    <property type="molecule type" value="Genomic_DNA"/>
</dbReference>
<dbReference type="PROSITE" id="PS50943">
    <property type="entry name" value="HTH_CROC1"/>
    <property type="match status" value="1"/>
</dbReference>